<reference evidence="1 2" key="1">
    <citation type="submission" date="2024-06" db="EMBL/GenBank/DDBJ databases">
        <title>Genomic Encyclopedia of Type Strains, Phase V (KMG-V): Genome sequencing to study the core and pangenomes of soil and plant-associated prokaryotes.</title>
        <authorList>
            <person name="Whitman W."/>
        </authorList>
    </citation>
    <scope>NUCLEOTIDE SEQUENCE [LARGE SCALE GENOMIC DNA]</scope>
    <source>
        <strain evidence="1 2">NE40</strain>
    </source>
</reference>
<proteinExistence type="predicted"/>
<dbReference type="EMBL" id="JBEWTB010000002">
    <property type="protein sequence ID" value="MET4755910.1"/>
    <property type="molecule type" value="Genomic_DNA"/>
</dbReference>
<name>A0ABV2SDS8_9GAMM</name>
<accession>A0ABV2SDS8</accession>
<protein>
    <submittedName>
        <fullName evidence="1">Uncharacterized protein</fullName>
    </submittedName>
</protein>
<evidence type="ECO:0000313" key="2">
    <source>
        <dbReference type="Proteomes" id="UP001549366"/>
    </source>
</evidence>
<organism evidence="1 2">
    <name type="scientific">Endozoicomonas lisbonensis</name>
    <dbReference type="NCBI Taxonomy" id="3120522"/>
    <lineage>
        <taxon>Bacteria</taxon>
        <taxon>Pseudomonadati</taxon>
        <taxon>Pseudomonadota</taxon>
        <taxon>Gammaproteobacteria</taxon>
        <taxon>Oceanospirillales</taxon>
        <taxon>Endozoicomonadaceae</taxon>
        <taxon>Endozoicomonas</taxon>
    </lineage>
</organism>
<sequence>MVLEEAWPHGRCMKIYLDDELEPLIAGFKDSPDKVAKVTRRASGKLANMDPMLLKPFSELMRQELNDARKGLPFNIRRHRVTFSPAQNLGFISDDFANITLQLDVLAVTSVAGNGLNPFMPIDLAQ</sequence>
<dbReference type="Proteomes" id="UP001549366">
    <property type="component" value="Unassembled WGS sequence"/>
</dbReference>
<evidence type="ECO:0000313" key="1">
    <source>
        <dbReference type="EMBL" id="MET4755910.1"/>
    </source>
</evidence>
<gene>
    <name evidence="1" type="ORF">V5J35_001102</name>
</gene>
<keyword evidence="2" id="KW-1185">Reference proteome</keyword>
<comment type="caution">
    <text evidence="1">The sequence shown here is derived from an EMBL/GenBank/DDBJ whole genome shotgun (WGS) entry which is preliminary data.</text>
</comment>